<dbReference type="GO" id="GO:0030313">
    <property type="term" value="C:cell envelope"/>
    <property type="evidence" value="ECO:0007669"/>
    <property type="project" value="UniProtKB-SubCell"/>
</dbReference>
<accession>A0A1Q2CH88</accession>
<dbReference type="KEGG" id="tfl:RPIT_12220"/>
<feature type="region of interest" description="Disordered" evidence="5">
    <location>
        <begin position="23"/>
        <end position="49"/>
    </location>
</feature>
<dbReference type="InterPro" id="IPR050490">
    <property type="entry name" value="Bact_solute-bd_prot1"/>
</dbReference>
<evidence type="ECO:0000256" key="5">
    <source>
        <dbReference type="SAM" id="MobiDB-lite"/>
    </source>
</evidence>
<dbReference type="AlphaFoldDB" id="A0A1Q2CH88"/>
<dbReference type="Proteomes" id="UP000188324">
    <property type="component" value="Chromosome"/>
</dbReference>
<feature type="signal peptide" evidence="6">
    <location>
        <begin position="1"/>
        <end position="21"/>
    </location>
</feature>
<dbReference type="SUPFAM" id="SSF53850">
    <property type="entry name" value="Periplasmic binding protein-like II"/>
    <property type="match status" value="1"/>
</dbReference>
<evidence type="ECO:0000256" key="1">
    <source>
        <dbReference type="ARBA" id="ARBA00004196"/>
    </source>
</evidence>
<dbReference type="PANTHER" id="PTHR43649">
    <property type="entry name" value="ARABINOSE-BINDING PROTEIN-RELATED"/>
    <property type="match status" value="1"/>
</dbReference>
<evidence type="ECO:0000256" key="4">
    <source>
        <dbReference type="ARBA" id="ARBA00022729"/>
    </source>
</evidence>
<dbReference type="NCBIfam" id="TIGR03851">
    <property type="entry name" value="chitin_NgcE"/>
    <property type="match status" value="1"/>
</dbReference>
<dbReference type="PANTHER" id="PTHR43649:SF31">
    <property type="entry name" value="SN-GLYCEROL-3-PHOSPHATE-BINDING PERIPLASMIC PROTEIN UGPB"/>
    <property type="match status" value="1"/>
</dbReference>
<keyword evidence="8" id="KW-1185">Reference proteome</keyword>
<dbReference type="RefSeq" id="WP_077343661.1">
    <property type="nucleotide sequence ID" value="NZ_CP019605.1"/>
</dbReference>
<protein>
    <submittedName>
        <fullName evidence="7">Carbohydrate ABC transporter, N-acetylglucosamine/diacetylchitobiose-binding protein</fullName>
    </submittedName>
</protein>
<gene>
    <name evidence="7" type="ORF">RPIT_12220</name>
</gene>
<dbReference type="Pfam" id="PF13416">
    <property type="entry name" value="SBP_bac_8"/>
    <property type="match status" value="1"/>
</dbReference>
<dbReference type="InterPro" id="IPR006311">
    <property type="entry name" value="TAT_signal"/>
</dbReference>
<feature type="chain" id="PRO_5044205911" evidence="6">
    <location>
        <begin position="22"/>
        <end position="461"/>
    </location>
</feature>
<name>A0A1Q2CH88_9ACTN</name>
<dbReference type="OrthoDB" id="8663148at2"/>
<reference evidence="7 8" key="1">
    <citation type="journal article" date="2016" name="Int. J. Syst. Evol. Microbiol.">
        <title>Tessaracoccus flavus sp. nov., isolated from the drainage system of a lindane-producing factory.</title>
        <authorList>
            <person name="Kumari R."/>
            <person name="Singh P."/>
            <person name="Schumann P."/>
            <person name="Lal R."/>
        </authorList>
    </citation>
    <scope>NUCLEOTIDE SEQUENCE [LARGE SCALE GENOMIC DNA]</scope>
    <source>
        <strain evidence="7 8">RP1T</strain>
    </source>
</reference>
<sequence length="461" mass="48760">MKISRRHVLATLAASSVAAVACQPDPPEAPSGPSSPAASPSASPSALPFGLETPSRVEAVVFDGGFGTGYVRAAAGLLSDLYDGVTVLVTPTTDISGTVADLFADGATPPDLIDNSGVGKLSVASMADDFASLDDVVESENLEGIPIAETLYHGVLDAGTFNGRLIAINYALSVYGLWHSATAFAAAGWAVPATWDTLLELGEEARREGRYLFVWGEGAESYYQELAITSAIKEGGHDVRRALDNLEEGCWFHPAVSGVLDQLELCVAEGFLLDGGPYLEAQERWSRDGEALLYPSGAWIAHEMAGTASADFAFTVAPVPTLTAAPTLPATAIHSAPTEQFLVPERANNPAGGKELLRIMLSQQAAADFSRTNLIPTVVRGSVPADVESTALASQTRLLADAGEDVFTWRFDSHYGLGQETNNAWRGFLRAEYGAAVLAERLQSLTDAVRNDPDIERYTVD</sequence>
<evidence type="ECO:0000313" key="7">
    <source>
        <dbReference type="EMBL" id="AQP45474.1"/>
    </source>
</evidence>
<keyword evidence="3" id="KW-0813">Transport</keyword>
<dbReference type="InterPro" id="IPR006059">
    <property type="entry name" value="SBP"/>
</dbReference>
<proteinExistence type="inferred from homology"/>
<evidence type="ECO:0000256" key="6">
    <source>
        <dbReference type="SAM" id="SignalP"/>
    </source>
</evidence>
<evidence type="ECO:0000256" key="3">
    <source>
        <dbReference type="ARBA" id="ARBA00022448"/>
    </source>
</evidence>
<feature type="compositionally biased region" description="Low complexity" evidence="5">
    <location>
        <begin position="31"/>
        <end position="48"/>
    </location>
</feature>
<organism evidence="7 8">
    <name type="scientific">Tessaracoccus flavus</name>
    <dbReference type="NCBI Taxonomy" id="1610493"/>
    <lineage>
        <taxon>Bacteria</taxon>
        <taxon>Bacillati</taxon>
        <taxon>Actinomycetota</taxon>
        <taxon>Actinomycetes</taxon>
        <taxon>Propionibacteriales</taxon>
        <taxon>Propionibacteriaceae</taxon>
        <taxon>Tessaracoccus</taxon>
    </lineage>
</organism>
<dbReference type="PROSITE" id="PS51318">
    <property type="entry name" value="TAT"/>
    <property type="match status" value="1"/>
</dbReference>
<keyword evidence="4 6" id="KW-0732">Signal</keyword>
<comment type="similarity">
    <text evidence="2">Belongs to the bacterial solute-binding protein 1 family.</text>
</comment>
<evidence type="ECO:0000313" key="8">
    <source>
        <dbReference type="Proteomes" id="UP000188324"/>
    </source>
</evidence>
<comment type="subcellular location">
    <subcellularLocation>
        <location evidence="1">Cell envelope</location>
    </subcellularLocation>
</comment>
<dbReference type="InterPro" id="IPR022386">
    <property type="entry name" value="Chitin_NgcE"/>
</dbReference>
<evidence type="ECO:0000256" key="2">
    <source>
        <dbReference type="ARBA" id="ARBA00008520"/>
    </source>
</evidence>
<dbReference type="Gene3D" id="3.40.190.10">
    <property type="entry name" value="Periplasmic binding protein-like II"/>
    <property type="match status" value="1"/>
</dbReference>
<dbReference type="PROSITE" id="PS51257">
    <property type="entry name" value="PROKAR_LIPOPROTEIN"/>
    <property type="match status" value="1"/>
</dbReference>
<dbReference type="EMBL" id="CP019605">
    <property type="protein sequence ID" value="AQP45474.1"/>
    <property type="molecule type" value="Genomic_DNA"/>
</dbReference>
<dbReference type="STRING" id="1610493.RPIT_12220"/>